<feature type="transmembrane region" description="Helical" evidence="9">
    <location>
        <begin position="158"/>
        <end position="174"/>
    </location>
</feature>
<dbReference type="PROSITE" id="PS00211">
    <property type="entry name" value="ABC_TRANSPORTER_1"/>
    <property type="match status" value="1"/>
</dbReference>
<evidence type="ECO:0000259" key="10">
    <source>
        <dbReference type="PROSITE" id="PS50893"/>
    </source>
</evidence>
<keyword evidence="6" id="KW-0067">ATP-binding</keyword>
<dbReference type="STRING" id="1802525.A2975_04620"/>
<dbReference type="GO" id="GO:0015421">
    <property type="term" value="F:ABC-type oligopeptide transporter activity"/>
    <property type="evidence" value="ECO:0007669"/>
    <property type="project" value="TreeGrafter"/>
</dbReference>
<evidence type="ECO:0000256" key="1">
    <source>
        <dbReference type="ARBA" id="ARBA00004651"/>
    </source>
</evidence>
<evidence type="ECO:0000259" key="11">
    <source>
        <dbReference type="PROSITE" id="PS50929"/>
    </source>
</evidence>
<evidence type="ECO:0000256" key="2">
    <source>
        <dbReference type="ARBA" id="ARBA00022448"/>
    </source>
</evidence>
<dbReference type="InterPro" id="IPR039421">
    <property type="entry name" value="Type_1_exporter"/>
</dbReference>
<reference evidence="12 13" key="1">
    <citation type="journal article" date="2016" name="Nat. Commun.">
        <title>Thousands of microbial genomes shed light on interconnected biogeochemical processes in an aquifer system.</title>
        <authorList>
            <person name="Anantharaman K."/>
            <person name="Brown C.T."/>
            <person name="Hug L.A."/>
            <person name="Sharon I."/>
            <person name="Castelle C.J."/>
            <person name="Probst A.J."/>
            <person name="Thomas B.C."/>
            <person name="Singh A."/>
            <person name="Wilkins M.J."/>
            <person name="Karaoz U."/>
            <person name="Brodie E.L."/>
            <person name="Williams K.H."/>
            <person name="Hubbard S.S."/>
            <person name="Banfield J.F."/>
        </authorList>
    </citation>
    <scope>NUCLEOTIDE SEQUENCE [LARGE SCALE GENOMIC DNA]</scope>
</reference>
<dbReference type="SMART" id="SM00382">
    <property type="entry name" value="AAA"/>
    <property type="match status" value="1"/>
</dbReference>
<evidence type="ECO:0000256" key="3">
    <source>
        <dbReference type="ARBA" id="ARBA00022475"/>
    </source>
</evidence>
<accession>A0A1F8C1W7</accession>
<keyword evidence="2" id="KW-0813">Transport</keyword>
<dbReference type="FunFam" id="3.40.50.300:FF:000221">
    <property type="entry name" value="Multidrug ABC transporter ATP-binding protein"/>
    <property type="match status" value="1"/>
</dbReference>
<evidence type="ECO:0000256" key="6">
    <source>
        <dbReference type="ARBA" id="ARBA00022840"/>
    </source>
</evidence>
<dbReference type="InterPro" id="IPR027417">
    <property type="entry name" value="P-loop_NTPase"/>
</dbReference>
<dbReference type="PROSITE" id="PS50893">
    <property type="entry name" value="ABC_TRANSPORTER_2"/>
    <property type="match status" value="1"/>
</dbReference>
<dbReference type="GO" id="GO:0005524">
    <property type="term" value="F:ATP binding"/>
    <property type="evidence" value="ECO:0007669"/>
    <property type="project" value="UniProtKB-KW"/>
</dbReference>
<dbReference type="GO" id="GO:0005886">
    <property type="term" value="C:plasma membrane"/>
    <property type="evidence" value="ECO:0007669"/>
    <property type="project" value="UniProtKB-SubCell"/>
</dbReference>
<comment type="caution">
    <text evidence="12">The sequence shown here is derived from an EMBL/GenBank/DDBJ whole genome shotgun (WGS) entry which is preliminary data.</text>
</comment>
<dbReference type="AlphaFoldDB" id="A0A1F8C1W7"/>
<gene>
    <name evidence="12" type="ORF">A2975_04620</name>
</gene>
<evidence type="ECO:0000256" key="8">
    <source>
        <dbReference type="ARBA" id="ARBA00023136"/>
    </source>
</evidence>
<dbReference type="Proteomes" id="UP000178429">
    <property type="component" value="Unassembled WGS sequence"/>
</dbReference>
<feature type="transmembrane region" description="Helical" evidence="9">
    <location>
        <begin position="33"/>
        <end position="56"/>
    </location>
</feature>
<dbReference type="SUPFAM" id="SSF90123">
    <property type="entry name" value="ABC transporter transmembrane region"/>
    <property type="match status" value="1"/>
</dbReference>
<sequence length="608" mass="69471">MVKEKIYSAKKSALNVLNNLGKMLLLAWRADKGLVTGFYLTSGIGAFFPIFTSFVYKLLVDSVIEHQGISPTIPFVVIAILGARFVADAIQGFVMWGLRNTYFDFLFRYKIQNALNYEFFSKTADIDIAHLENPKTQDLIAKAKDTFTWRPPDFLRQLSYFFTNLVSFIAVFFILVSYNWWMPVVITLMALPRLFLRTKFGNIQWSIYGSGAPEVRKIWYLTWLLSNKVAVTEGRIFQSSKVLLARFKKIQDYLYKINKKPVVDFMKVAFYPDVLEIAVIFVFAYLRLPQVLAGEMSVGDFTFFVSLLDRIRYNAGDLILNFGEMYENNLYVNHFFEVMNLPKLIKKPTKPKSIGETKTPPKIEFKNVSFTYPGGDKPALEDVSFVINPAENVALVGRNGAGKTTIVKLLCRFYDVASGKILINGINIKEVDLSQWYSYIGTLFQEFIQYDFTAKENILLGNPEIKNTKKMKLAAKQSGAAEFIEKLPKRYNQLLGRQFEGGVELSKGQWQKLAIARAFYESAPILILDEPTSAIDAEAEYEIFRNLDKQYKSKSLLLISHRFSTVRNADKIIVLDEGKIIDEGTHEKLVGKKGLYAEMFMKQAVGYQ</sequence>
<dbReference type="PANTHER" id="PTHR43394">
    <property type="entry name" value="ATP-DEPENDENT PERMEASE MDL1, MITOCHONDRIAL"/>
    <property type="match status" value="1"/>
</dbReference>
<comment type="subcellular location">
    <subcellularLocation>
        <location evidence="1">Cell membrane</location>
        <topology evidence="1">Multi-pass membrane protein</topology>
    </subcellularLocation>
</comment>
<keyword evidence="8 9" id="KW-0472">Membrane</keyword>
<proteinExistence type="predicted"/>
<dbReference type="InterPro" id="IPR011527">
    <property type="entry name" value="ABC1_TM_dom"/>
</dbReference>
<dbReference type="Gene3D" id="3.40.50.300">
    <property type="entry name" value="P-loop containing nucleotide triphosphate hydrolases"/>
    <property type="match status" value="1"/>
</dbReference>
<feature type="domain" description="ABC transporter" evidence="10">
    <location>
        <begin position="363"/>
        <end position="602"/>
    </location>
</feature>
<dbReference type="PANTHER" id="PTHR43394:SF1">
    <property type="entry name" value="ATP-BINDING CASSETTE SUB-FAMILY B MEMBER 10, MITOCHONDRIAL"/>
    <property type="match status" value="1"/>
</dbReference>
<organism evidence="12 13">
    <name type="scientific">Candidatus Woesebacteria bacterium RIFCSPLOWO2_01_FULL_44_14</name>
    <dbReference type="NCBI Taxonomy" id="1802525"/>
    <lineage>
        <taxon>Bacteria</taxon>
        <taxon>Candidatus Woeseibacteriota</taxon>
    </lineage>
</organism>
<evidence type="ECO:0000256" key="9">
    <source>
        <dbReference type="SAM" id="Phobius"/>
    </source>
</evidence>
<keyword evidence="5" id="KW-0547">Nucleotide-binding</keyword>
<name>A0A1F8C1W7_9BACT</name>
<protein>
    <recommendedName>
        <fullName evidence="14">ABC transporter domain-containing protein</fullName>
    </recommendedName>
</protein>
<evidence type="ECO:0000313" key="13">
    <source>
        <dbReference type="Proteomes" id="UP000178429"/>
    </source>
</evidence>
<keyword evidence="7 9" id="KW-1133">Transmembrane helix</keyword>
<dbReference type="SUPFAM" id="SSF52540">
    <property type="entry name" value="P-loop containing nucleoside triphosphate hydrolases"/>
    <property type="match status" value="1"/>
</dbReference>
<dbReference type="PROSITE" id="PS50929">
    <property type="entry name" value="ABC_TM1F"/>
    <property type="match status" value="1"/>
</dbReference>
<keyword evidence="4 9" id="KW-0812">Transmembrane</keyword>
<feature type="domain" description="ABC transmembrane type-1" evidence="11">
    <location>
        <begin position="40"/>
        <end position="327"/>
    </location>
</feature>
<evidence type="ECO:0000256" key="7">
    <source>
        <dbReference type="ARBA" id="ARBA00022989"/>
    </source>
</evidence>
<dbReference type="GO" id="GO:0016887">
    <property type="term" value="F:ATP hydrolysis activity"/>
    <property type="evidence" value="ECO:0007669"/>
    <property type="project" value="InterPro"/>
</dbReference>
<dbReference type="Gene3D" id="1.20.1560.10">
    <property type="entry name" value="ABC transporter type 1, transmembrane domain"/>
    <property type="match status" value="1"/>
</dbReference>
<feature type="transmembrane region" description="Helical" evidence="9">
    <location>
        <begin position="76"/>
        <end position="98"/>
    </location>
</feature>
<dbReference type="Pfam" id="PF00005">
    <property type="entry name" value="ABC_tran"/>
    <property type="match status" value="1"/>
</dbReference>
<dbReference type="EMBL" id="MGHL01000006">
    <property type="protein sequence ID" value="OGM70323.1"/>
    <property type="molecule type" value="Genomic_DNA"/>
</dbReference>
<dbReference type="InterPro" id="IPR017871">
    <property type="entry name" value="ABC_transporter-like_CS"/>
</dbReference>
<dbReference type="InterPro" id="IPR003593">
    <property type="entry name" value="AAA+_ATPase"/>
</dbReference>
<keyword evidence="3" id="KW-1003">Cell membrane</keyword>
<dbReference type="InterPro" id="IPR036640">
    <property type="entry name" value="ABC1_TM_sf"/>
</dbReference>
<evidence type="ECO:0000256" key="4">
    <source>
        <dbReference type="ARBA" id="ARBA00022692"/>
    </source>
</evidence>
<evidence type="ECO:0000313" key="12">
    <source>
        <dbReference type="EMBL" id="OGM70323.1"/>
    </source>
</evidence>
<dbReference type="InterPro" id="IPR003439">
    <property type="entry name" value="ABC_transporter-like_ATP-bd"/>
</dbReference>
<evidence type="ECO:0000256" key="5">
    <source>
        <dbReference type="ARBA" id="ARBA00022741"/>
    </source>
</evidence>
<evidence type="ECO:0008006" key="14">
    <source>
        <dbReference type="Google" id="ProtNLM"/>
    </source>
</evidence>